<comment type="catalytic activity">
    <reaction evidence="13">
        <text>2,5-diamino-6-hydroxy-4-(5-phosphoribosylamino)-pyrimidine + H2O + H(+) = 5-amino-6-(5-phospho-D-ribosylamino)uracil + NH4(+)</text>
        <dbReference type="Rhea" id="RHEA:21868"/>
        <dbReference type="ChEBI" id="CHEBI:15377"/>
        <dbReference type="ChEBI" id="CHEBI:15378"/>
        <dbReference type="ChEBI" id="CHEBI:28938"/>
        <dbReference type="ChEBI" id="CHEBI:58453"/>
        <dbReference type="ChEBI" id="CHEBI:58614"/>
        <dbReference type="EC" id="3.5.4.26"/>
    </reaction>
</comment>
<keyword evidence="11 13" id="KW-0560">Oxidoreductase</keyword>
<dbReference type="GO" id="GO:0008270">
    <property type="term" value="F:zinc ion binding"/>
    <property type="evidence" value="ECO:0007669"/>
    <property type="project" value="InterPro"/>
</dbReference>
<evidence type="ECO:0000256" key="15">
    <source>
        <dbReference type="PIRSR" id="PIRSR006769-2"/>
    </source>
</evidence>
<evidence type="ECO:0000313" key="18">
    <source>
        <dbReference type="EMBL" id="OOY35189.1"/>
    </source>
</evidence>
<protein>
    <recommendedName>
        <fullName evidence="13">Riboflavin biosynthesis protein RibD</fullName>
    </recommendedName>
    <domain>
        <recommendedName>
            <fullName evidence="13">Diaminohydroxyphosphoribosylaminopyrimidine deaminase</fullName>
            <shortName evidence="13">DRAP deaminase</shortName>
            <ecNumber evidence="13">3.5.4.26</ecNumber>
        </recommendedName>
        <alternativeName>
            <fullName evidence="13">Riboflavin-specific deaminase</fullName>
        </alternativeName>
    </domain>
    <domain>
        <recommendedName>
            <fullName evidence="13">5-amino-6-(5-phosphoribosylamino)uracil reductase</fullName>
            <ecNumber evidence="13">1.1.1.193</ecNumber>
        </recommendedName>
        <alternativeName>
            <fullName evidence="13">HTP reductase</fullName>
        </alternativeName>
    </domain>
</protein>
<comment type="cofactor">
    <cofactor evidence="13 16">
        <name>Zn(2+)</name>
        <dbReference type="ChEBI" id="CHEBI:29105"/>
    </cofactor>
    <text evidence="13 16">Binds 1 zinc ion.</text>
</comment>
<dbReference type="InterPro" id="IPR002734">
    <property type="entry name" value="RibDG_C"/>
</dbReference>
<comment type="pathway">
    <text evidence="3 13">Cofactor biosynthesis; riboflavin biosynthesis; 5-amino-6-(D-ribitylamino)uracil from GTP: step 3/4.</text>
</comment>
<evidence type="ECO:0000259" key="17">
    <source>
        <dbReference type="PROSITE" id="PS51747"/>
    </source>
</evidence>
<evidence type="ECO:0000256" key="12">
    <source>
        <dbReference type="ARBA" id="ARBA00023268"/>
    </source>
</evidence>
<dbReference type="AlphaFoldDB" id="A0A1T2D202"/>
<evidence type="ECO:0000256" key="5">
    <source>
        <dbReference type="ARBA" id="ARBA00007417"/>
    </source>
</evidence>
<feature type="domain" description="CMP/dCMP-type deaminase" evidence="17">
    <location>
        <begin position="1"/>
        <end position="117"/>
    </location>
</feature>
<dbReference type="UniPathway" id="UPA00275">
    <property type="reaction ID" value="UER00401"/>
</dbReference>
<name>A0A1T2D202_SOVGS</name>
<dbReference type="NCBIfam" id="TIGR00326">
    <property type="entry name" value="eubact_ribD"/>
    <property type="match status" value="1"/>
</dbReference>
<gene>
    <name evidence="18" type="ORF">BOV88_06340</name>
</gene>
<evidence type="ECO:0000256" key="6">
    <source>
        <dbReference type="ARBA" id="ARBA00022619"/>
    </source>
</evidence>
<feature type="binding site" evidence="15">
    <location>
        <position position="164"/>
    </location>
    <ligand>
        <name>NADP(+)</name>
        <dbReference type="ChEBI" id="CHEBI:58349"/>
    </ligand>
</feature>
<proteinExistence type="inferred from homology"/>
<dbReference type="PANTHER" id="PTHR38011">
    <property type="entry name" value="DIHYDROFOLATE REDUCTASE FAMILY PROTEIN (AFU_ORTHOLOGUE AFUA_8G06820)"/>
    <property type="match status" value="1"/>
</dbReference>
<dbReference type="Pfam" id="PF01872">
    <property type="entry name" value="RibD_C"/>
    <property type="match status" value="1"/>
</dbReference>
<dbReference type="InterPro" id="IPR002125">
    <property type="entry name" value="CMP_dCMP_dom"/>
</dbReference>
<feature type="binding site" evidence="15">
    <location>
        <position position="194"/>
    </location>
    <ligand>
        <name>NADP(+)</name>
        <dbReference type="ChEBI" id="CHEBI:58349"/>
    </ligand>
</feature>
<feature type="binding site" evidence="16">
    <location>
        <position position="44"/>
    </location>
    <ligand>
        <name>Zn(2+)</name>
        <dbReference type="ChEBI" id="CHEBI:29105"/>
        <note>catalytic</note>
    </ligand>
</feature>
<evidence type="ECO:0000256" key="10">
    <source>
        <dbReference type="ARBA" id="ARBA00022857"/>
    </source>
</evidence>
<dbReference type="GO" id="GO:0050661">
    <property type="term" value="F:NADP binding"/>
    <property type="evidence" value="ECO:0007669"/>
    <property type="project" value="InterPro"/>
</dbReference>
<evidence type="ECO:0000256" key="8">
    <source>
        <dbReference type="ARBA" id="ARBA00022801"/>
    </source>
</evidence>
<dbReference type="Pfam" id="PF00383">
    <property type="entry name" value="dCMP_cyt_deam_1"/>
    <property type="match status" value="1"/>
</dbReference>
<dbReference type="PIRSF" id="PIRSF006769">
    <property type="entry name" value="RibD"/>
    <property type="match status" value="1"/>
</dbReference>
<evidence type="ECO:0000256" key="4">
    <source>
        <dbReference type="ARBA" id="ARBA00005259"/>
    </source>
</evidence>
<keyword evidence="9 13" id="KW-0862">Zinc</keyword>
<dbReference type="InterPro" id="IPR050765">
    <property type="entry name" value="Riboflavin_Biosynth_HTPR"/>
</dbReference>
<dbReference type="PANTHER" id="PTHR38011:SF7">
    <property type="entry name" value="2,5-DIAMINO-6-RIBOSYLAMINO-4(3H)-PYRIMIDINONE 5'-PHOSPHATE REDUCTASE"/>
    <property type="match status" value="1"/>
</dbReference>
<keyword evidence="8 13" id="KW-0378">Hydrolase</keyword>
<feature type="binding site" evidence="15">
    <location>
        <position position="190"/>
    </location>
    <ligand>
        <name>NADP(+)</name>
        <dbReference type="ChEBI" id="CHEBI:58349"/>
    </ligand>
</feature>
<dbReference type="GO" id="GO:0008703">
    <property type="term" value="F:5-amino-6-(5-phosphoribosylamino)uracil reductase activity"/>
    <property type="evidence" value="ECO:0007669"/>
    <property type="project" value="UniProtKB-EC"/>
</dbReference>
<dbReference type="PROSITE" id="PS51747">
    <property type="entry name" value="CYT_DCMP_DEAMINASES_2"/>
    <property type="match status" value="1"/>
</dbReference>
<feature type="binding site" evidence="16">
    <location>
        <position position="78"/>
    </location>
    <ligand>
        <name>Zn(2+)</name>
        <dbReference type="ChEBI" id="CHEBI:29105"/>
        <note>catalytic</note>
    </ligand>
</feature>
<evidence type="ECO:0000256" key="7">
    <source>
        <dbReference type="ARBA" id="ARBA00022723"/>
    </source>
</evidence>
<keyword evidence="6 13" id="KW-0686">Riboflavin biosynthesis</keyword>
<comment type="pathway">
    <text evidence="2 13">Cofactor biosynthesis; riboflavin biosynthesis; 5-amino-6-(D-ribitylamino)uracil from GTP: step 2/4.</text>
</comment>
<dbReference type="InterPro" id="IPR016193">
    <property type="entry name" value="Cytidine_deaminase-like"/>
</dbReference>
<evidence type="ECO:0000256" key="3">
    <source>
        <dbReference type="ARBA" id="ARBA00004910"/>
    </source>
</evidence>
<evidence type="ECO:0000313" key="19">
    <source>
        <dbReference type="Proteomes" id="UP000190962"/>
    </source>
</evidence>
<evidence type="ECO:0000256" key="13">
    <source>
        <dbReference type="PIRNR" id="PIRNR006769"/>
    </source>
</evidence>
<feature type="binding site" evidence="15">
    <location>
        <begin position="297"/>
        <end position="303"/>
    </location>
    <ligand>
        <name>NADP(+)</name>
        <dbReference type="ChEBI" id="CHEBI:58349"/>
    </ligand>
</feature>
<evidence type="ECO:0000256" key="9">
    <source>
        <dbReference type="ARBA" id="ARBA00022833"/>
    </source>
</evidence>
<feature type="active site" description="Proton donor" evidence="14">
    <location>
        <position position="46"/>
    </location>
</feature>
<dbReference type="CDD" id="cd01284">
    <property type="entry name" value="Riboflavin_deaminase-reductase"/>
    <property type="match status" value="1"/>
</dbReference>
<evidence type="ECO:0000256" key="16">
    <source>
        <dbReference type="PIRSR" id="PIRSR006769-3"/>
    </source>
</evidence>
<dbReference type="Gene3D" id="3.40.430.10">
    <property type="entry name" value="Dihydrofolate Reductase, subunit A"/>
    <property type="match status" value="1"/>
</dbReference>
<feature type="binding site" evidence="15">
    <location>
        <position position="178"/>
    </location>
    <ligand>
        <name>substrate</name>
    </ligand>
</feature>
<comment type="function">
    <text evidence="1 13">Converts 2,5-diamino-6-(ribosylamino)-4(3h)-pyrimidinone 5'-phosphate into 5-amino-6-(ribosylamino)-2,4(1h,3h)-pyrimidinedione 5'-phosphate.</text>
</comment>
<organism evidence="18 19">
    <name type="scientific">Solemya velum gill symbiont</name>
    <dbReference type="NCBI Taxonomy" id="2340"/>
    <lineage>
        <taxon>Bacteria</taxon>
        <taxon>Pseudomonadati</taxon>
        <taxon>Pseudomonadota</taxon>
        <taxon>Gammaproteobacteria</taxon>
        <taxon>sulfur-oxidizing symbionts</taxon>
    </lineage>
</organism>
<comment type="similarity">
    <text evidence="4 13">In the N-terminal section; belongs to the cytidine and deoxycytidylate deaminase family.</text>
</comment>
<dbReference type="EC" id="1.1.1.193" evidence="13"/>
<feature type="binding site" evidence="15">
    <location>
        <position position="162"/>
    </location>
    <ligand>
        <name>substrate</name>
    </ligand>
</feature>
<dbReference type="EMBL" id="MPNX01000007">
    <property type="protein sequence ID" value="OOY35189.1"/>
    <property type="molecule type" value="Genomic_DNA"/>
</dbReference>
<dbReference type="NCBIfam" id="TIGR00227">
    <property type="entry name" value="ribD_Cterm"/>
    <property type="match status" value="1"/>
</dbReference>
<feature type="binding site" evidence="15">
    <location>
        <position position="198"/>
    </location>
    <ligand>
        <name>substrate</name>
    </ligand>
</feature>
<dbReference type="Proteomes" id="UP000190962">
    <property type="component" value="Unassembled WGS sequence"/>
</dbReference>
<dbReference type="InterPro" id="IPR024072">
    <property type="entry name" value="DHFR-like_dom_sf"/>
</dbReference>
<dbReference type="GO" id="GO:0009231">
    <property type="term" value="P:riboflavin biosynthetic process"/>
    <property type="evidence" value="ECO:0007669"/>
    <property type="project" value="UniProtKB-UniPathway"/>
</dbReference>
<comment type="caution">
    <text evidence="18">The sequence shown here is derived from an EMBL/GenBank/DDBJ whole genome shotgun (WGS) entry which is preliminary data.</text>
</comment>
<evidence type="ECO:0000256" key="1">
    <source>
        <dbReference type="ARBA" id="ARBA00002151"/>
    </source>
</evidence>
<evidence type="ECO:0000256" key="14">
    <source>
        <dbReference type="PIRSR" id="PIRSR006769-1"/>
    </source>
</evidence>
<dbReference type="FunFam" id="3.40.140.10:FF:000025">
    <property type="entry name" value="Riboflavin biosynthesis protein RibD"/>
    <property type="match status" value="1"/>
</dbReference>
<dbReference type="InterPro" id="IPR011549">
    <property type="entry name" value="RibD_C"/>
</dbReference>
<feature type="binding site" evidence="15">
    <location>
        <position position="201"/>
    </location>
    <ligand>
        <name>substrate</name>
    </ligand>
</feature>
<dbReference type="OrthoDB" id="9800865at2"/>
<dbReference type="InterPro" id="IPR016192">
    <property type="entry name" value="APOBEC/CMP_deaminase_Zn-bd"/>
</dbReference>
<comment type="similarity">
    <text evidence="5 13">In the C-terminal section; belongs to the HTP reductase family.</text>
</comment>
<dbReference type="EC" id="3.5.4.26" evidence="13"/>
<dbReference type="GO" id="GO:0008835">
    <property type="term" value="F:diaminohydroxyphosphoribosylaminopyrimidine deaminase activity"/>
    <property type="evidence" value="ECO:0007669"/>
    <property type="project" value="UniProtKB-EC"/>
</dbReference>
<evidence type="ECO:0000256" key="2">
    <source>
        <dbReference type="ARBA" id="ARBA00004882"/>
    </source>
</evidence>
<feature type="binding site" evidence="16">
    <location>
        <position position="69"/>
    </location>
    <ligand>
        <name>Zn(2+)</name>
        <dbReference type="ChEBI" id="CHEBI:29105"/>
        <note>catalytic</note>
    </ligand>
</feature>
<feature type="binding site" evidence="15">
    <location>
        <position position="295"/>
    </location>
    <ligand>
        <name>substrate</name>
    </ligand>
</feature>
<keyword evidence="7 13" id="KW-0479">Metal-binding</keyword>
<dbReference type="InterPro" id="IPR004794">
    <property type="entry name" value="Eubact_RibD"/>
</dbReference>
<feature type="binding site" evidence="15">
    <location>
        <position position="148"/>
    </location>
    <ligand>
        <name>NADP(+)</name>
        <dbReference type="ChEBI" id="CHEBI:58349"/>
    </ligand>
</feature>
<dbReference type="RefSeq" id="WP_043117975.1">
    <property type="nucleotide sequence ID" value="NZ_MPQC01000005.1"/>
</dbReference>
<dbReference type="PROSITE" id="PS00903">
    <property type="entry name" value="CYT_DCMP_DEAMINASES_1"/>
    <property type="match status" value="1"/>
</dbReference>
<comment type="catalytic activity">
    <reaction evidence="13">
        <text>5-amino-6-(5-phospho-D-ribitylamino)uracil + NADP(+) = 5-amino-6-(5-phospho-D-ribosylamino)uracil + NADPH + H(+)</text>
        <dbReference type="Rhea" id="RHEA:17845"/>
        <dbReference type="ChEBI" id="CHEBI:15378"/>
        <dbReference type="ChEBI" id="CHEBI:57783"/>
        <dbReference type="ChEBI" id="CHEBI:58349"/>
        <dbReference type="ChEBI" id="CHEBI:58421"/>
        <dbReference type="ChEBI" id="CHEBI:58453"/>
        <dbReference type="EC" id="1.1.1.193"/>
    </reaction>
</comment>
<dbReference type="SUPFAM" id="SSF53597">
    <property type="entry name" value="Dihydrofolate reductase-like"/>
    <property type="match status" value="1"/>
</dbReference>
<dbReference type="SUPFAM" id="SSF53927">
    <property type="entry name" value="Cytidine deaminase-like"/>
    <property type="match status" value="1"/>
</dbReference>
<accession>A0A1T2D202</accession>
<keyword evidence="10 13" id="KW-0521">NADP</keyword>
<evidence type="ECO:0000256" key="11">
    <source>
        <dbReference type="ARBA" id="ARBA00023002"/>
    </source>
</evidence>
<sequence>MSRALKLARLGLYTTDPNPLVGCVIVKDDALVAEGWHQKAGDPHAEKIALAAAGEEARGATLYVTLEPCCHHGKTPPCSDVVIKAGVARVVIAMQDPNPLVAGKGVSQLQDAGIEVECGVLEQQARELNPGFVSRMERGRPWVRCKLAMSVDGRTAMANGESKWITSDASRKDVHRLRARSSAVVTGIGTLLADDPSLNVRLNDEELSGVTLDAPLTLPLRVIMDADLRTPPDARVLQLEGDTLIVTASTDSERSRALADTGTELLVIDRESGHLDWQHLLRELTERQINDVLIEAGATIAGSALRAGIIDELVLYMAPHLMGDDARGLVHLPGLDTMEQRIELQLTDLRQLGNDMRMTYRIKEAD</sequence>
<reference evidence="18 19" key="1">
    <citation type="submission" date="2016-11" db="EMBL/GenBank/DDBJ databases">
        <title>Mixed transmission modes and dynamic genome evolution in an obligate animal-bacterial symbiosis.</title>
        <authorList>
            <person name="Russell S.L."/>
            <person name="Corbett-Detig R.B."/>
            <person name="Cavanaugh C.M."/>
        </authorList>
    </citation>
    <scope>NUCLEOTIDE SEQUENCE [LARGE SCALE GENOMIC DNA]</scope>
    <source>
        <strain evidence="18">MA-KB16</strain>
    </source>
</reference>
<keyword evidence="12" id="KW-0511">Multifunctional enzyme</keyword>
<dbReference type="Gene3D" id="3.40.140.10">
    <property type="entry name" value="Cytidine Deaminase, domain 2"/>
    <property type="match status" value="1"/>
</dbReference>